<dbReference type="Pfam" id="PF00753">
    <property type="entry name" value="Lactamase_B"/>
    <property type="match status" value="1"/>
</dbReference>
<dbReference type="PANTHER" id="PTHR23131">
    <property type="entry name" value="ENDORIBONUCLEASE LACTB2"/>
    <property type="match status" value="1"/>
</dbReference>
<dbReference type="Gene3D" id="3.60.15.10">
    <property type="entry name" value="Ribonuclease Z/Hydroxyacylglutathione hydrolase-like"/>
    <property type="match status" value="1"/>
</dbReference>
<reference evidence="2 3" key="1">
    <citation type="submission" date="2022-01" db="EMBL/GenBank/DDBJ databases">
        <title>Alkalihalobacillus sp. EGI L200015, a novel bacterium isolated from a salt lake sediment.</title>
        <authorList>
            <person name="Gao L."/>
            <person name="Fang B.-Z."/>
            <person name="Li W.-J."/>
        </authorList>
    </citation>
    <scope>NUCLEOTIDE SEQUENCE [LARGE SCALE GENOMIC DNA]</scope>
    <source>
        <strain evidence="2 3">KCTC 12718</strain>
    </source>
</reference>
<comment type="caution">
    <text evidence="2">The sequence shown here is derived from an EMBL/GenBank/DDBJ whole genome shotgun (WGS) entry which is preliminary data.</text>
</comment>
<feature type="domain" description="Metallo-beta-lactamase" evidence="1">
    <location>
        <begin position="19"/>
        <end position="233"/>
    </location>
</feature>
<keyword evidence="3" id="KW-1185">Reference proteome</keyword>
<evidence type="ECO:0000313" key="3">
    <source>
        <dbReference type="Proteomes" id="UP001649381"/>
    </source>
</evidence>
<dbReference type="SMART" id="SM00849">
    <property type="entry name" value="Lactamase_B"/>
    <property type="match status" value="1"/>
</dbReference>
<sequence>MNSERIHCISLPTPFAVGDVNVYLIESEKLTLVDTGPKTDEAWASLKRQIDALGFQVSDIEQVVLTHHHPDHVGLSDYFTEHSVRFITMAYNLPWLKKDPAFFEHHDAFYLTVYREMGIEKFHKKAMETVRGYLDYSCTIDVDVVVEEGDAIDGLPGWTVVETLGHAQGHLSLLRDTDGVMIGGDHLIKHISSNALIEPPPIGETERPKTLLQYRDSLMKVIDRNVIKVYAGHGKPVEHPKELVHLRLLKQEERADDILKMISQEALTGFEICQKLFPTIFLKELGLTMSETLGHLDLLKRDDRLKVVEKEGVLYFQAKEVAKHECR</sequence>
<evidence type="ECO:0000259" key="1">
    <source>
        <dbReference type="SMART" id="SM00849"/>
    </source>
</evidence>
<proteinExistence type="predicted"/>
<dbReference type="RefSeq" id="WP_236333673.1">
    <property type="nucleotide sequence ID" value="NZ_JAKIJS010000001.1"/>
</dbReference>
<dbReference type="PANTHER" id="PTHR23131:SF4">
    <property type="entry name" value="METALLO-BETA-LACTAMASE SUPERFAMILY POTEIN"/>
    <property type="match status" value="1"/>
</dbReference>
<evidence type="ECO:0000313" key="2">
    <source>
        <dbReference type="EMBL" id="MCF6137788.1"/>
    </source>
</evidence>
<organism evidence="2 3">
    <name type="scientific">Pseudalkalibacillus berkeleyi</name>
    <dbReference type="NCBI Taxonomy" id="1069813"/>
    <lineage>
        <taxon>Bacteria</taxon>
        <taxon>Bacillati</taxon>
        <taxon>Bacillota</taxon>
        <taxon>Bacilli</taxon>
        <taxon>Bacillales</taxon>
        <taxon>Fictibacillaceae</taxon>
        <taxon>Pseudalkalibacillus</taxon>
    </lineage>
</organism>
<dbReference type="InterPro" id="IPR001279">
    <property type="entry name" value="Metallo-B-lactamas"/>
</dbReference>
<dbReference type="EMBL" id="JAKIJS010000001">
    <property type="protein sequence ID" value="MCF6137788.1"/>
    <property type="molecule type" value="Genomic_DNA"/>
</dbReference>
<dbReference type="InterPro" id="IPR050662">
    <property type="entry name" value="Sec-metab_biosynth-thioest"/>
</dbReference>
<gene>
    <name evidence="2" type="ORF">L2716_08600</name>
</gene>
<protein>
    <submittedName>
        <fullName evidence="2">MBL fold metallo-hydrolase</fullName>
    </submittedName>
</protein>
<dbReference type="SUPFAM" id="SSF56281">
    <property type="entry name" value="Metallo-hydrolase/oxidoreductase"/>
    <property type="match status" value="1"/>
</dbReference>
<dbReference type="InterPro" id="IPR036866">
    <property type="entry name" value="RibonucZ/Hydroxyglut_hydro"/>
</dbReference>
<name>A0ABS9GYH0_9BACL</name>
<dbReference type="Proteomes" id="UP001649381">
    <property type="component" value="Unassembled WGS sequence"/>
</dbReference>
<accession>A0ABS9GYH0</accession>